<dbReference type="PROSITE" id="PS50109">
    <property type="entry name" value="HIS_KIN"/>
    <property type="match status" value="1"/>
</dbReference>
<keyword evidence="3" id="KW-0597">Phosphoprotein</keyword>
<accession>A0A1W2CK55</accession>
<dbReference type="EC" id="2.7.13.3" evidence="2"/>
<dbReference type="PANTHER" id="PTHR43065:SF10">
    <property type="entry name" value="PEROXIDE STRESS-ACTIVATED HISTIDINE KINASE MAK3"/>
    <property type="match status" value="1"/>
</dbReference>
<dbReference type="GO" id="GO:0005524">
    <property type="term" value="F:ATP binding"/>
    <property type="evidence" value="ECO:0007669"/>
    <property type="project" value="UniProtKB-KW"/>
</dbReference>
<dbReference type="Gene3D" id="3.30.565.10">
    <property type="entry name" value="Histidine kinase-like ATPase, C-terminal domain"/>
    <property type="match status" value="1"/>
</dbReference>
<dbReference type="InterPro" id="IPR036291">
    <property type="entry name" value="NAD(P)-bd_dom_sf"/>
</dbReference>
<evidence type="ECO:0000256" key="1">
    <source>
        <dbReference type="ARBA" id="ARBA00000085"/>
    </source>
</evidence>
<dbReference type="SMART" id="SM00387">
    <property type="entry name" value="HATPase_c"/>
    <property type="match status" value="1"/>
</dbReference>
<keyword evidence="4" id="KW-0808">Transferase</keyword>
<evidence type="ECO:0000256" key="2">
    <source>
        <dbReference type="ARBA" id="ARBA00012438"/>
    </source>
</evidence>
<dbReference type="Pfam" id="PF13426">
    <property type="entry name" value="PAS_9"/>
    <property type="match status" value="1"/>
</dbReference>
<dbReference type="STRING" id="1121400.SAMN02746065_11296"/>
<protein>
    <recommendedName>
        <fullName evidence="2">histidine kinase</fullName>
        <ecNumber evidence="2">2.7.13.3</ecNumber>
    </recommendedName>
</protein>
<dbReference type="Gene3D" id="3.30.450.20">
    <property type="entry name" value="PAS domain"/>
    <property type="match status" value="1"/>
</dbReference>
<dbReference type="InterPro" id="IPR004358">
    <property type="entry name" value="Sig_transdc_His_kin-like_C"/>
</dbReference>
<keyword evidence="6" id="KW-0418">Kinase</keyword>
<evidence type="ECO:0000313" key="11">
    <source>
        <dbReference type="EMBL" id="SMC85570.1"/>
    </source>
</evidence>
<gene>
    <name evidence="11" type="ORF">SAMN02746065_11296</name>
</gene>
<dbReference type="InterPro" id="IPR005467">
    <property type="entry name" value="His_kinase_dom"/>
</dbReference>
<sequence>MPFQDESASHTFKIAIVGGGRRCLSFLQLMELKKLNRLHVDIAGIADVHTRAVGFEYARKKGIFTTARYRDLFDIPGLELILNLTGNIEFSHELNKATPEDLPVLNHIASRLFQEIVQDVFTSTQQIARQKEALSLNHSFIQALAEVTVVGAMVIDTHYKVVWINESALKKIGLRKDEVLGRYCFQISHNAITPCDSPESPCPMKETLKTGQSAHAIHEHIHHDKERYCDVSTFPIFNDKGQIVQVLEVVRDITAEMNDRLDHKTRAIKNDLARLVHEDKIISLGKMVASVAHEINNPIGSIINFNKLILKIIEQGPPTHRELEDFKRYLHLTVREAQRCGKIVSNLLSFSRQQQMETKKIDLTEMFQRIVALTQHKMMLSNIKLILDFEPIPLEVLGDYTQIQQCFTNFVFNAMEAMPRGGELTIKAGINEMPPGVWVTVTDTGVGIPNENMDKIFEPFFSTKTEVSGVGLGLAMVYGIIKAHNGHISVESELNKGTTFRIILPAHTNASDAGGKKDK</sequence>
<dbReference type="InterPro" id="IPR000014">
    <property type="entry name" value="PAS"/>
</dbReference>
<dbReference type="CDD" id="cd00082">
    <property type="entry name" value="HisKA"/>
    <property type="match status" value="1"/>
</dbReference>
<dbReference type="Pfam" id="PF02518">
    <property type="entry name" value="HATPase_c"/>
    <property type="match status" value="1"/>
</dbReference>
<evidence type="ECO:0000256" key="8">
    <source>
        <dbReference type="ARBA" id="ARBA00023012"/>
    </source>
</evidence>
<keyword evidence="8" id="KW-0902">Two-component regulatory system</keyword>
<keyword evidence="12" id="KW-1185">Reference proteome</keyword>
<dbReference type="PRINTS" id="PR00344">
    <property type="entry name" value="BCTRLSENSOR"/>
</dbReference>
<reference evidence="11 12" key="1">
    <citation type="submission" date="2017-04" db="EMBL/GenBank/DDBJ databases">
        <authorList>
            <person name="Afonso C.L."/>
            <person name="Miller P.J."/>
            <person name="Scott M.A."/>
            <person name="Spackman E."/>
            <person name="Goraichik I."/>
            <person name="Dimitrov K.M."/>
            <person name="Suarez D.L."/>
            <person name="Swayne D.E."/>
        </authorList>
    </citation>
    <scope>NUCLEOTIDE SEQUENCE [LARGE SCALE GENOMIC DNA]</scope>
    <source>
        <strain evidence="11 12">DSM 3385</strain>
    </source>
</reference>
<dbReference type="InterPro" id="IPR003661">
    <property type="entry name" value="HisK_dim/P_dom"/>
</dbReference>
<dbReference type="NCBIfam" id="TIGR00229">
    <property type="entry name" value="sensory_box"/>
    <property type="match status" value="1"/>
</dbReference>
<keyword evidence="7" id="KW-0067">ATP-binding</keyword>
<dbReference type="Gene3D" id="1.10.287.130">
    <property type="match status" value="1"/>
</dbReference>
<evidence type="ECO:0000256" key="4">
    <source>
        <dbReference type="ARBA" id="ARBA00022679"/>
    </source>
</evidence>
<evidence type="ECO:0000256" key="5">
    <source>
        <dbReference type="ARBA" id="ARBA00022741"/>
    </source>
</evidence>
<organism evidence="11 12">
    <name type="scientific">Desulfocicer vacuolatum DSM 3385</name>
    <dbReference type="NCBI Taxonomy" id="1121400"/>
    <lineage>
        <taxon>Bacteria</taxon>
        <taxon>Pseudomonadati</taxon>
        <taxon>Thermodesulfobacteriota</taxon>
        <taxon>Desulfobacteria</taxon>
        <taxon>Desulfobacterales</taxon>
        <taxon>Desulfobacteraceae</taxon>
        <taxon>Desulfocicer</taxon>
    </lineage>
</organism>
<evidence type="ECO:0000256" key="7">
    <source>
        <dbReference type="ARBA" id="ARBA00022840"/>
    </source>
</evidence>
<dbReference type="InterPro" id="IPR003594">
    <property type="entry name" value="HATPase_dom"/>
</dbReference>
<dbReference type="InterPro" id="IPR035965">
    <property type="entry name" value="PAS-like_dom_sf"/>
</dbReference>
<dbReference type="SUPFAM" id="SSF55785">
    <property type="entry name" value="PYP-like sensor domain (PAS domain)"/>
    <property type="match status" value="1"/>
</dbReference>
<dbReference type="Pfam" id="PF00512">
    <property type="entry name" value="HisKA"/>
    <property type="match status" value="1"/>
</dbReference>
<dbReference type="InterPro" id="IPR036097">
    <property type="entry name" value="HisK_dim/P_sf"/>
</dbReference>
<dbReference type="SMART" id="SM00388">
    <property type="entry name" value="HisKA"/>
    <property type="match status" value="1"/>
</dbReference>
<dbReference type="PANTHER" id="PTHR43065">
    <property type="entry name" value="SENSOR HISTIDINE KINASE"/>
    <property type="match status" value="1"/>
</dbReference>
<feature type="domain" description="Histidine kinase" evidence="9">
    <location>
        <begin position="290"/>
        <end position="508"/>
    </location>
</feature>
<feature type="domain" description="PAS" evidence="10">
    <location>
        <begin position="137"/>
        <end position="182"/>
    </location>
</feature>
<dbReference type="PROSITE" id="PS50112">
    <property type="entry name" value="PAS"/>
    <property type="match status" value="1"/>
</dbReference>
<keyword evidence="5" id="KW-0547">Nucleotide-binding</keyword>
<comment type="catalytic activity">
    <reaction evidence="1">
        <text>ATP + protein L-histidine = ADP + protein N-phospho-L-histidine.</text>
        <dbReference type="EC" id="2.7.13.3"/>
    </reaction>
</comment>
<name>A0A1W2CK55_9BACT</name>
<dbReference type="GO" id="GO:0000155">
    <property type="term" value="F:phosphorelay sensor kinase activity"/>
    <property type="evidence" value="ECO:0007669"/>
    <property type="project" value="InterPro"/>
</dbReference>
<dbReference type="SUPFAM" id="SSF55874">
    <property type="entry name" value="ATPase domain of HSP90 chaperone/DNA topoisomerase II/histidine kinase"/>
    <property type="match status" value="1"/>
</dbReference>
<dbReference type="SUPFAM" id="SSF51735">
    <property type="entry name" value="NAD(P)-binding Rossmann-fold domains"/>
    <property type="match status" value="1"/>
</dbReference>
<dbReference type="SUPFAM" id="SSF47384">
    <property type="entry name" value="Homodimeric domain of signal transducing histidine kinase"/>
    <property type="match status" value="1"/>
</dbReference>
<evidence type="ECO:0000259" key="10">
    <source>
        <dbReference type="PROSITE" id="PS50112"/>
    </source>
</evidence>
<evidence type="ECO:0000259" key="9">
    <source>
        <dbReference type="PROSITE" id="PS50109"/>
    </source>
</evidence>
<dbReference type="EMBL" id="FWXY01000012">
    <property type="protein sequence ID" value="SMC85570.1"/>
    <property type="molecule type" value="Genomic_DNA"/>
</dbReference>
<dbReference type="InterPro" id="IPR036890">
    <property type="entry name" value="HATPase_C_sf"/>
</dbReference>
<proteinExistence type="predicted"/>
<dbReference type="CDD" id="cd00130">
    <property type="entry name" value="PAS"/>
    <property type="match status" value="1"/>
</dbReference>
<evidence type="ECO:0000313" key="12">
    <source>
        <dbReference type="Proteomes" id="UP000192418"/>
    </source>
</evidence>
<dbReference type="AlphaFoldDB" id="A0A1W2CK55"/>
<dbReference type="RefSeq" id="WP_170923807.1">
    <property type="nucleotide sequence ID" value="NZ_FWXY01000012.1"/>
</dbReference>
<evidence type="ECO:0000256" key="6">
    <source>
        <dbReference type="ARBA" id="ARBA00022777"/>
    </source>
</evidence>
<evidence type="ECO:0000256" key="3">
    <source>
        <dbReference type="ARBA" id="ARBA00022553"/>
    </source>
</evidence>
<dbReference type="Proteomes" id="UP000192418">
    <property type="component" value="Unassembled WGS sequence"/>
</dbReference>